<reference evidence="2" key="1">
    <citation type="submission" date="2018-01" db="EMBL/GenBank/DDBJ databases">
        <title>An insight into the sialome of Amazonian anophelines.</title>
        <authorList>
            <person name="Ribeiro J.M."/>
            <person name="Scarpassa V."/>
            <person name="Calvo E."/>
        </authorList>
    </citation>
    <scope>NUCLEOTIDE SEQUENCE</scope>
</reference>
<dbReference type="EMBL" id="GGFL01007500">
    <property type="protein sequence ID" value="MBW71678.1"/>
    <property type="molecule type" value="Transcribed_RNA"/>
</dbReference>
<organism evidence="2">
    <name type="scientific">Anopheles darlingi</name>
    <name type="common">Mosquito</name>
    <dbReference type="NCBI Taxonomy" id="43151"/>
    <lineage>
        <taxon>Eukaryota</taxon>
        <taxon>Metazoa</taxon>
        <taxon>Ecdysozoa</taxon>
        <taxon>Arthropoda</taxon>
        <taxon>Hexapoda</taxon>
        <taxon>Insecta</taxon>
        <taxon>Pterygota</taxon>
        <taxon>Neoptera</taxon>
        <taxon>Endopterygota</taxon>
        <taxon>Diptera</taxon>
        <taxon>Nematocera</taxon>
        <taxon>Culicoidea</taxon>
        <taxon>Culicidae</taxon>
        <taxon>Anophelinae</taxon>
        <taxon>Anopheles</taxon>
    </lineage>
</organism>
<sequence length="82" mass="8899">MILSSLFSCPPLASTTSTTPATTMGGWMGSPEIPFVQNNASWPRHQPRPRTATTRPSPTPAHTHTPLLPTIKEIGSITHQIR</sequence>
<dbReference type="AlphaFoldDB" id="A0A2M4D3K7"/>
<name>A0A2M4D3K7_ANODA</name>
<feature type="compositionally biased region" description="Low complexity" evidence="1">
    <location>
        <begin position="10"/>
        <end position="23"/>
    </location>
</feature>
<feature type="compositionally biased region" description="Low complexity" evidence="1">
    <location>
        <begin position="49"/>
        <end position="68"/>
    </location>
</feature>
<feature type="region of interest" description="Disordered" evidence="1">
    <location>
        <begin position="1"/>
        <end position="68"/>
    </location>
</feature>
<protein>
    <submittedName>
        <fullName evidence="2">Putative secreted protein</fullName>
    </submittedName>
</protein>
<proteinExistence type="predicted"/>
<evidence type="ECO:0000256" key="1">
    <source>
        <dbReference type="SAM" id="MobiDB-lite"/>
    </source>
</evidence>
<evidence type="ECO:0000313" key="2">
    <source>
        <dbReference type="EMBL" id="MBW71678.1"/>
    </source>
</evidence>
<accession>A0A2M4D3K7</accession>